<dbReference type="PANTHER" id="PTHR39206">
    <property type="entry name" value="SLL8004 PROTEIN"/>
    <property type="match status" value="1"/>
</dbReference>
<comment type="caution">
    <text evidence="5">The sequence shown here is derived from an EMBL/GenBank/DDBJ whole genome shotgun (WGS) entry which is preliminary data.</text>
</comment>
<feature type="compositionally biased region" description="Low complexity" evidence="3">
    <location>
        <begin position="1"/>
        <end position="28"/>
    </location>
</feature>
<name>A0ABU5DHA4_9BURK</name>
<keyword evidence="6" id="KW-1185">Reference proteome</keyword>
<dbReference type="InterPro" id="IPR010488">
    <property type="entry name" value="Zeta_toxin_domain"/>
</dbReference>
<organism evidence="5 6">
    <name type="scientific">Roseateles agri</name>
    <dbReference type="NCBI Taxonomy" id="3098619"/>
    <lineage>
        <taxon>Bacteria</taxon>
        <taxon>Pseudomonadati</taxon>
        <taxon>Pseudomonadota</taxon>
        <taxon>Betaproteobacteria</taxon>
        <taxon>Burkholderiales</taxon>
        <taxon>Sphaerotilaceae</taxon>
        <taxon>Roseateles</taxon>
    </lineage>
</organism>
<dbReference type="PANTHER" id="PTHR39206:SF1">
    <property type="entry name" value="SLL8004 PROTEIN"/>
    <property type="match status" value="1"/>
</dbReference>
<dbReference type="Pfam" id="PF06414">
    <property type="entry name" value="Zeta_toxin"/>
    <property type="match status" value="1"/>
</dbReference>
<protein>
    <submittedName>
        <fullName evidence="5">Zeta toxin family protein</fullName>
    </submittedName>
</protein>
<evidence type="ECO:0000313" key="5">
    <source>
        <dbReference type="EMBL" id="MDY0745675.1"/>
    </source>
</evidence>
<accession>A0ABU5DHA4</accession>
<evidence type="ECO:0000259" key="4">
    <source>
        <dbReference type="Pfam" id="PF06414"/>
    </source>
</evidence>
<evidence type="ECO:0000256" key="1">
    <source>
        <dbReference type="ARBA" id="ARBA00022741"/>
    </source>
</evidence>
<evidence type="ECO:0000256" key="3">
    <source>
        <dbReference type="SAM" id="MobiDB-lite"/>
    </source>
</evidence>
<reference evidence="5 6" key="1">
    <citation type="submission" date="2023-11" db="EMBL/GenBank/DDBJ databases">
        <title>Paucibacter sp. nov., isolated from fresh soil in Korea.</title>
        <authorList>
            <person name="Le N.T.T."/>
        </authorList>
    </citation>
    <scope>NUCLEOTIDE SEQUENCE [LARGE SCALE GENOMIC DNA]</scope>
    <source>
        <strain evidence="5 6">R3-3</strain>
    </source>
</reference>
<evidence type="ECO:0000256" key="2">
    <source>
        <dbReference type="ARBA" id="ARBA00022840"/>
    </source>
</evidence>
<dbReference type="EMBL" id="JAXCLA010000004">
    <property type="protein sequence ID" value="MDY0745675.1"/>
    <property type="molecule type" value="Genomic_DNA"/>
</dbReference>
<dbReference type="InterPro" id="IPR027417">
    <property type="entry name" value="P-loop_NTPase"/>
</dbReference>
<feature type="domain" description="Zeta toxin" evidence="4">
    <location>
        <begin position="133"/>
        <end position="210"/>
    </location>
</feature>
<dbReference type="Proteomes" id="UP001285263">
    <property type="component" value="Unassembled WGS sequence"/>
</dbReference>
<dbReference type="Gene3D" id="3.40.50.300">
    <property type="entry name" value="P-loop containing nucleotide triphosphate hydrolases"/>
    <property type="match status" value="1"/>
</dbReference>
<gene>
    <name evidence="5" type="ORF">SNE35_14240</name>
</gene>
<evidence type="ECO:0000313" key="6">
    <source>
        <dbReference type="Proteomes" id="UP001285263"/>
    </source>
</evidence>
<keyword evidence="2" id="KW-0067">ATP-binding</keyword>
<feature type="region of interest" description="Disordered" evidence="3">
    <location>
        <begin position="1"/>
        <end position="45"/>
    </location>
</feature>
<sequence>MSNKPAGADAAAKAAKPPQAPAAQPAQPRLRVLAGPNGSGKSTIKPDLKPQWIGVFVNADEMERDLVASAGFLSLRSLGVSGERAVVLKRIKKSLKTFGLEKRLDLQALLLGMTLDDALRLWVPGPYDSYLAASLADAVRQELLEEGQTFTFETVMSHPSKINFMRQARERGYRVYLYFVATDDPTINIDRVHRRVLQGGHPVKDELVVSRYHRSIALMTEACKVAHRAYIFDNSGTKHKLLAEVTDFEEIRLEASRISPWFLETELWKQFS</sequence>
<keyword evidence="1" id="KW-0547">Nucleotide-binding</keyword>
<dbReference type="SUPFAM" id="SSF52540">
    <property type="entry name" value="P-loop containing nucleoside triphosphate hydrolases"/>
    <property type="match status" value="1"/>
</dbReference>
<proteinExistence type="predicted"/>